<dbReference type="Proteomes" id="UP000799750">
    <property type="component" value="Unassembled WGS sequence"/>
</dbReference>
<evidence type="ECO:0008006" key="4">
    <source>
        <dbReference type="Google" id="ProtNLM"/>
    </source>
</evidence>
<gene>
    <name evidence="2" type="ORF">BU16DRAFT_523531</name>
</gene>
<dbReference type="Gene3D" id="2.40.128.320">
    <property type="entry name" value="Protein HRI1, N-terminal domain"/>
    <property type="match status" value="2"/>
</dbReference>
<reference evidence="2" key="1">
    <citation type="journal article" date="2020" name="Stud. Mycol.">
        <title>101 Dothideomycetes genomes: a test case for predicting lifestyles and emergence of pathogens.</title>
        <authorList>
            <person name="Haridas S."/>
            <person name="Albert R."/>
            <person name="Binder M."/>
            <person name="Bloem J."/>
            <person name="Labutti K."/>
            <person name="Salamov A."/>
            <person name="Andreopoulos B."/>
            <person name="Baker S."/>
            <person name="Barry K."/>
            <person name="Bills G."/>
            <person name="Bluhm B."/>
            <person name="Cannon C."/>
            <person name="Castanera R."/>
            <person name="Culley D."/>
            <person name="Daum C."/>
            <person name="Ezra D."/>
            <person name="Gonzalez J."/>
            <person name="Henrissat B."/>
            <person name="Kuo A."/>
            <person name="Liang C."/>
            <person name="Lipzen A."/>
            <person name="Lutzoni F."/>
            <person name="Magnuson J."/>
            <person name="Mondo S."/>
            <person name="Nolan M."/>
            <person name="Ohm R."/>
            <person name="Pangilinan J."/>
            <person name="Park H.-J."/>
            <person name="Ramirez L."/>
            <person name="Alfaro M."/>
            <person name="Sun H."/>
            <person name="Tritt A."/>
            <person name="Yoshinaga Y."/>
            <person name="Zwiers L.-H."/>
            <person name="Turgeon B."/>
            <person name="Goodwin S."/>
            <person name="Spatafora J."/>
            <person name="Crous P."/>
            <person name="Grigoriev I."/>
        </authorList>
    </citation>
    <scope>NUCLEOTIDE SEQUENCE</scope>
    <source>
        <strain evidence="2">CBS 269.34</strain>
    </source>
</reference>
<keyword evidence="3" id="KW-1185">Reference proteome</keyword>
<name>A0A6A6RBC6_9PEZI</name>
<evidence type="ECO:0000313" key="2">
    <source>
        <dbReference type="EMBL" id="KAF2500767.1"/>
    </source>
</evidence>
<evidence type="ECO:0000313" key="3">
    <source>
        <dbReference type="Proteomes" id="UP000799750"/>
    </source>
</evidence>
<feature type="region of interest" description="Disordered" evidence="1">
    <location>
        <begin position="76"/>
        <end position="95"/>
    </location>
</feature>
<dbReference type="InterPro" id="IPR043047">
    <property type="entry name" value="Hri1_N_sf"/>
</dbReference>
<dbReference type="Pfam" id="PF16815">
    <property type="entry name" value="HRI1"/>
    <property type="match status" value="1"/>
</dbReference>
<protein>
    <recommendedName>
        <fullName evidence="4">Protein HRI1</fullName>
    </recommendedName>
</protein>
<dbReference type="CDD" id="cd11693">
    <property type="entry name" value="HRI1_C_like"/>
    <property type="match status" value="1"/>
</dbReference>
<organism evidence="2 3">
    <name type="scientific">Lophium mytilinum</name>
    <dbReference type="NCBI Taxonomy" id="390894"/>
    <lineage>
        <taxon>Eukaryota</taxon>
        <taxon>Fungi</taxon>
        <taxon>Dikarya</taxon>
        <taxon>Ascomycota</taxon>
        <taxon>Pezizomycotina</taxon>
        <taxon>Dothideomycetes</taxon>
        <taxon>Pleosporomycetidae</taxon>
        <taxon>Mytilinidiales</taxon>
        <taxon>Mytilinidiaceae</taxon>
        <taxon>Lophium</taxon>
    </lineage>
</organism>
<dbReference type="AlphaFoldDB" id="A0A6A6RBC6"/>
<proteinExistence type="predicted"/>
<accession>A0A6A6RBC6</accession>
<dbReference type="InterPro" id="IPR031818">
    <property type="entry name" value="Hri1"/>
</dbReference>
<dbReference type="OrthoDB" id="4045395at2759"/>
<dbReference type="EMBL" id="MU004183">
    <property type="protein sequence ID" value="KAF2500767.1"/>
    <property type="molecule type" value="Genomic_DNA"/>
</dbReference>
<evidence type="ECO:0000256" key="1">
    <source>
        <dbReference type="SAM" id="MobiDB-lite"/>
    </source>
</evidence>
<sequence>MSMPNISERVYICWQGDTPSEPTTTLVTTSKENYFVDIRIYRRFDPSGPDLPLPTTGGPIQRLEWAFAGISESWDFDTDSTSSAPPLSDHDVQQQQQPKNARWWHWVDSTFPLFPAHWLPATMAYEQAFARPPHVMSSISEDPFVDIASPTFSNASTLLAGDAAATTTLPPTTLPPLTRFAPVLDAGVLHPVPHDAALTLETGVMPHPATGLQTPYEEMWRDVVIEAAEEEKGRCSVVLTLEMAEICARGVLVRVGQWCQGVLMIGTQITCERWEFVSGEGAKGEWVRRVRIGDGFLPTGVVFSMAEVKVGDVCRKEAMVWVVREKFEWSE</sequence>